<feature type="region of interest" description="Disordered" evidence="6">
    <location>
        <begin position="431"/>
        <end position="514"/>
    </location>
</feature>
<organism evidence="7 8">
    <name type="scientific">Polarella glacialis</name>
    <name type="common">Dinoflagellate</name>
    <dbReference type="NCBI Taxonomy" id="89957"/>
    <lineage>
        <taxon>Eukaryota</taxon>
        <taxon>Sar</taxon>
        <taxon>Alveolata</taxon>
        <taxon>Dinophyceae</taxon>
        <taxon>Suessiales</taxon>
        <taxon>Suessiaceae</taxon>
        <taxon>Polarella</taxon>
    </lineage>
</organism>
<evidence type="ECO:0000256" key="3">
    <source>
        <dbReference type="ARBA" id="ARBA00022840"/>
    </source>
</evidence>
<feature type="region of interest" description="Disordered" evidence="6">
    <location>
        <begin position="575"/>
        <end position="597"/>
    </location>
</feature>
<dbReference type="Gene3D" id="3.30.260.10">
    <property type="entry name" value="TCP-1-like chaperonin intermediate domain"/>
    <property type="match status" value="1"/>
</dbReference>
<dbReference type="Proteomes" id="UP000626109">
    <property type="component" value="Unassembled WGS sequence"/>
</dbReference>
<dbReference type="SUPFAM" id="SSF52029">
    <property type="entry name" value="GroEL apical domain-like"/>
    <property type="match status" value="1"/>
</dbReference>
<accession>A0A813KP41</accession>
<dbReference type="GO" id="GO:0005524">
    <property type="term" value="F:ATP binding"/>
    <property type="evidence" value="ECO:0007669"/>
    <property type="project" value="UniProtKB-KW"/>
</dbReference>
<protein>
    <recommendedName>
        <fullName evidence="9">CCT-eta</fullName>
    </recommendedName>
</protein>
<keyword evidence="2 5" id="KW-0547">Nucleotide-binding</keyword>
<feature type="non-terminal residue" evidence="7">
    <location>
        <position position="630"/>
    </location>
</feature>
<dbReference type="Gene3D" id="1.10.560.10">
    <property type="entry name" value="GroEL-like equatorial domain"/>
    <property type="match status" value="1"/>
</dbReference>
<evidence type="ECO:0000313" key="7">
    <source>
        <dbReference type="EMBL" id="CAE8708231.1"/>
    </source>
</evidence>
<comment type="caution">
    <text evidence="7">The sequence shown here is derived from an EMBL/GenBank/DDBJ whole genome shotgun (WGS) entry which is preliminary data.</text>
</comment>
<evidence type="ECO:0000256" key="6">
    <source>
        <dbReference type="SAM" id="MobiDB-lite"/>
    </source>
</evidence>
<dbReference type="InterPro" id="IPR027413">
    <property type="entry name" value="GROEL-like_equatorial_sf"/>
</dbReference>
<dbReference type="AlphaFoldDB" id="A0A813KP41"/>
<gene>
    <name evidence="7" type="ORF">PGLA2088_LOCUS34852</name>
</gene>
<feature type="compositionally biased region" description="Low complexity" evidence="6">
    <location>
        <begin position="431"/>
        <end position="445"/>
    </location>
</feature>
<dbReference type="Gene3D" id="3.50.7.10">
    <property type="entry name" value="GroEL"/>
    <property type="match status" value="1"/>
</dbReference>
<evidence type="ECO:0000256" key="5">
    <source>
        <dbReference type="RuleBase" id="RU004187"/>
    </source>
</evidence>
<sequence>MATMEGEEEFDIAYMGKADEVLEKRVGDNDFIFINGCKAQKACTILLRGANEFMLEETERSVHDALCAVSRTMESNAVVPGGGAVETALSLHLEDFARTFDSYEQWAIAEFSEALLTIPKTLAINAALDAIDLLAALRVRHHASQNAGDPKKADYKWYGLDLSNGTVRNSVAAGVLEPMVSKLKSLKFATEDRSRAGGGSVSLSAEEAEAKAEAKVGERVAPLPGKVGVPFYALLFGFAVAISLQPAFHFAEQLCSVPHMVSKYCSRSVQTSFLSSLTIYFLDGRLKHMGRCLHKWNYVASAGQAAQAASHGLFRSGASLLSMRATKQVRSACSWPFLPLGDGLGRWVELEPMDAAVFNILSLLEVTAPPYRLHPCNLPASAFEFSLTLSHALDEILKGSVSDAAARSALLRAGGSVEGALNLLFGGGGSSSSRAAAPLRSPPRGVIDLDDEGLESEQPSCSAKLQECKAPQRPPQKKARLSSCCPSPSPTRRASSPGQGEPPTKQPRRSDQEVEAEVAKLRASGWMVNEQASVWSDFRPADFGYNCFGTEWARAVLQEDPPCLTLQGQSQTVSKTSVSSGSLHAGKQAVRGGGGRKKASLADGVRSLKEGSVAVQANLLAELFKDLLEK</sequence>
<proteinExistence type="inferred from homology"/>
<evidence type="ECO:0000256" key="2">
    <source>
        <dbReference type="ARBA" id="ARBA00022741"/>
    </source>
</evidence>
<dbReference type="PANTHER" id="PTHR11353">
    <property type="entry name" value="CHAPERONIN"/>
    <property type="match status" value="1"/>
</dbReference>
<evidence type="ECO:0000256" key="4">
    <source>
        <dbReference type="ARBA" id="ARBA00023186"/>
    </source>
</evidence>
<dbReference type="InterPro" id="IPR017998">
    <property type="entry name" value="Chaperone_TCP-1"/>
</dbReference>
<feature type="compositionally biased region" description="Low complexity" evidence="6">
    <location>
        <begin position="482"/>
        <end position="497"/>
    </location>
</feature>
<dbReference type="InterPro" id="IPR027410">
    <property type="entry name" value="TCP-1-like_intermed_sf"/>
</dbReference>
<dbReference type="SUPFAM" id="SSF48592">
    <property type="entry name" value="GroEL equatorial domain-like"/>
    <property type="match status" value="1"/>
</dbReference>
<dbReference type="InterPro" id="IPR002423">
    <property type="entry name" value="Cpn60/GroEL/TCP-1"/>
</dbReference>
<dbReference type="InterPro" id="IPR027409">
    <property type="entry name" value="GroEL-like_apical_dom_sf"/>
</dbReference>
<evidence type="ECO:0000256" key="1">
    <source>
        <dbReference type="ARBA" id="ARBA00008020"/>
    </source>
</evidence>
<name>A0A813KP41_POLGL</name>
<evidence type="ECO:0008006" key="9">
    <source>
        <dbReference type="Google" id="ProtNLM"/>
    </source>
</evidence>
<keyword evidence="4 5" id="KW-0143">Chaperone</keyword>
<keyword evidence="3 5" id="KW-0067">ATP-binding</keyword>
<evidence type="ECO:0000313" key="8">
    <source>
        <dbReference type="Proteomes" id="UP000626109"/>
    </source>
</evidence>
<dbReference type="Pfam" id="PF00118">
    <property type="entry name" value="Cpn60_TCP1"/>
    <property type="match status" value="1"/>
</dbReference>
<dbReference type="EMBL" id="CAJNNW010031620">
    <property type="protein sequence ID" value="CAE8708231.1"/>
    <property type="molecule type" value="Genomic_DNA"/>
</dbReference>
<comment type="similarity">
    <text evidence="1 5">Belongs to the TCP-1 chaperonin family.</text>
</comment>
<dbReference type="SUPFAM" id="SSF54849">
    <property type="entry name" value="GroEL-intermediate domain like"/>
    <property type="match status" value="1"/>
</dbReference>
<reference evidence="7" key="1">
    <citation type="submission" date="2021-02" db="EMBL/GenBank/DDBJ databases">
        <authorList>
            <person name="Dougan E. K."/>
            <person name="Rhodes N."/>
            <person name="Thang M."/>
            <person name="Chan C."/>
        </authorList>
    </citation>
    <scope>NUCLEOTIDE SEQUENCE</scope>
</reference>
<dbReference type="PRINTS" id="PR00304">
    <property type="entry name" value="TCOMPLEXTCP1"/>
</dbReference>
<dbReference type="GO" id="GO:0140662">
    <property type="term" value="F:ATP-dependent protein folding chaperone"/>
    <property type="evidence" value="ECO:0007669"/>
    <property type="project" value="InterPro"/>
</dbReference>